<dbReference type="InterPro" id="IPR052895">
    <property type="entry name" value="HetReg/Transcr_Mod"/>
</dbReference>
<dbReference type="EMBL" id="ML977346">
    <property type="protein sequence ID" value="KAF2108646.1"/>
    <property type="molecule type" value="Genomic_DNA"/>
</dbReference>
<evidence type="ECO:0000313" key="3">
    <source>
        <dbReference type="Proteomes" id="UP000799770"/>
    </source>
</evidence>
<sequence length="708" mass="80098">MADASIYIPLPPQSHTIRLLDLQPGEWNVEIEVELRETPIAKARNRYTSISYTWGNANATKQLFVTCNGRRVLISENLYTILRRLRRPDFAILVWADALCINQDDPSERTHQVGLMGEIYRNSKETVIWLGEQTDNDDVGERFLSRCITKKDRETVRWGGPPRLAWENSSNDEKLMARYLGEDKNPRHITRRTPIVSTPLEETLRKQDIFGAFCLIYSLAKGVSSLDIPFLGSKDDYRVFWQTNVRQARVWAGLERLMSRAWWTRIWVIQETVLSRKATVQFGMLSAPWSMFAGAAANYEQERHNLCLDLSGSLHGDGLLSRFSHSVLRIDNTRQHYQAALGDATLLSLLWKFRPLEASDKRDKVFALLGLTSNWQGAMSMVPDYQIDARSTFLETAVNTIQRSQSLSVLAGDLDPGLGRKRLKGIASWVMDWALPCLQLEIERVDSLNLYDASGGRSGTIRLHQQRSVLEVEGVYAGEVIAIGEISRHTQINDTMAVIRNWNFLAQEVSTRHAAYPNGDSYQEAFWRTLLGDIVHVGHTADKRRTSDGRPYQRAKSSDYEAYEAWRMWSRCISRDTLGRGAIFTQRDLDEGISSINYALKTATASRRFFITRNGYMGIGPSSTRPGDRIYALKDCRVPFLVRPDSLSPCGGMGCLTLVSPEGQRGSINACDEVHSCHRLVGDCFAYGLMDGEAFEQPSSSVRKLFLA</sequence>
<dbReference type="Pfam" id="PF06985">
    <property type="entry name" value="HET"/>
    <property type="match status" value="1"/>
</dbReference>
<dbReference type="AlphaFoldDB" id="A0A6A5YNB2"/>
<dbReference type="Proteomes" id="UP000799770">
    <property type="component" value="Unassembled WGS sequence"/>
</dbReference>
<name>A0A6A5YNB2_9PLEO</name>
<feature type="domain" description="Heterokaryon incompatibility" evidence="1">
    <location>
        <begin position="47"/>
        <end position="271"/>
    </location>
</feature>
<proteinExistence type="predicted"/>
<keyword evidence="3" id="KW-1185">Reference proteome</keyword>
<protein>
    <submittedName>
        <fullName evidence="2">Heterokaryon incompatibility protein-domain-containing protein</fullName>
    </submittedName>
</protein>
<accession>A0A6A5YNB2</accession>
<reference evidence="2" key="1">
    <citation type="journal article" date="2020" name="Stud. Mycol.">
        <title>101 Dothideomycetes genomes: a test case for predicting lifestyles and emergence of pathogens.</title>
        <authorList>
            <person name="Haridas S."/>
            <person name="Albert R."/>
            <person name="Binder M."/>
            <person name="Bloem J."/>
            <person name="Labutti K."/>
            <person name="Salamov A."/>
            <person name="Andreopoulos B."/>
            <person name="Baker S."/>
            <person name="Barry K."/>
            <person name="Bills G."/>
            <person name="Bluhm B."/>
            <person name="Cannon C."/>
            <person name="Castanera R."/>
            <person name="Culley D."/>
            <person name="Daum C."/>
            <person name="Ezra D."/>
            <person name="Gonzalez J."/>
            <person name="Henrissat B."/>
            <person name="Kuo A."/>
            <person name="Liang C."/>
            <person name="Lipzen A."/>
            <person name="Lutzoni F."/>
            <person name="Magnuson J."/>
            <person name="Mondo S."/>
            <person name="Nolan M."/>
            <person name="Ohm R."/>
            <person name="Pangilinan J."/>
            <person name="Park H.-J."/>
            <person name="Ramirez L."/>
            <person name="Alfaro M."/>
            <person name="Sun H."/>
            <person name="Tritt A."/>
            <person name="Yoshinaga Y."/>
            <person name="Zwiers L.-H."/>
            <person name="Turgeon B."/>
            <person name="Goodwin S."/>
            <person name="Spatafora J."/>
            <person name="Crous P."/>
            <person name="Grigoriev I."/>
        </authorList>
    </citation>
    <scope>NUCLEOTIDE SEQUENCE</scope>
    <source>
        <strain evidence="2">CBS 627.86</strain>
    </source>
</reference>
<evidence type="ECO:0000259" key="1">
    <source>
        <dbReference type="Pfam" id="PF06985"/>
    </source>
</evidence>
<dbReference type="PANTHER" id="PTHR24148:SF73">
    <property type="entry name" value="HET DOMAIN PROTEIN (AFU_ORTHOLOGUE AFUA_8G01020)"/>
    <property type="match status" value="1"/>
</dbReference>
<gene>
    <name evidence="2" type="ORF">BDV96DRAFT_504228</name>
</gene>
<dbReference type="PANTHER" id="PTHR24148">
    <property type="entry name" value="ANKYRIN REPEAT DOMAIN-CONTAINING PROTEIN 39 HOMOLOG-RELATED"/>
    <property type="match status" value="1"/>
</dbReference>
<evidence type="ECO:0000313" key="2">
    <source>
        <dbReference type="EMBL" id="KAF2108646.1"/>
    </source>
</evidence>
<dbReference type="InterPro" id="IPR010730">
    <property type="entry name" value="HET"/>
</dbReference>
<dbReference type="Pfam" id="PF26639">
    <property type="entry name" value="Het-6_barrel"/>
    <property type="match status" value="1"/>
</dbReference>
<organism evidence="2 3">
    <name type="scientific">Lophiotrema nucula</name>
    <dbReference type="NCBI Taxonomy" id="690887"/>
    <lineage>
        <taxon>Eukaryota</taxon>
        <taxon>Fungi</taxon>
        <taxon>Dikarya</taxon>
        <taxon>Ascomycota</taxon>
        <taxon>Pezizomycotina</taxon>
        <taxon>Dothideomycetes</taxon>
        <taxon>Pleosporomycetidae</taxon>
        <taxon>Pleosporales</taxon>
        <taxon>Lophiotremataceae</taxon>
        <taxon>Lophiotrema</taxon>
    </lineage>
</organism>
<dbReference type="OrthoDB" id="3557394at2759"/>